<dbReference type="PANTHER" id="PTHR21666">
    <property type="entry name" value="PEPTIDASE-RELATED"/>
    <property type="match status" value="1"/>
</dbReference>
<keyword evidence="4" id="KW-1185">Reference proteome</keyword>
<accession>A0A1L3J9F3</accession>
<keyword evidence="1" id="KW-0732">Signal</keyword>
<dbReference type="Gene3D" id="2.70.70.10">
    <property type="entry name" value="Glucose Permease (Domain IIA)"/>
    <property type="match status" value="1"/>
</dbReference>
<dbReference type="EMBL" id="CP018154">
    <property type="protein sequence ID" value="APG61772.1"/>
    <property type="molecule type" value="Genomic_DNA"/>
</dbReference>
<dbReference type="KEGG" id="sphl:LPB140_01815"/>
<dbReference type="GO" id="GO:0004222">
    <property type="term" value="F:metalloendopeptidase activity"/>
    <property type="evidence" value="ECO:0007669"/>
    <property type="project" value="TreeGrafter"/>
</dbReference>
<reference evidence="3 4" key="1">
    <citation type="submission" date="2016-11" db="EMBL/GenBank/DDBJ databases">
        <title>Sphingorhabdus sp. LPB0140, isolated from marine environment.</title>
        <authorList>
            <person name="Kim E."/>
            <person name="Yi H."/>
        </authorList>
    </citation>
    <scope>NUCLEOTIDE SEQUENCE [LARGE SCALE GENOMIC DNA]</scope>
    <source>
        <strain evidence="3 4">LPB0140</strain>
    </source>
</reference>
<dbReference type="Pfam" id="PF01551">
    <property type="entry name" value="Peptidase_M23"/>
    <property type="match status" value="1"/>
</dbReference>
<feature type="domain" description="M23ase beta-sheet core" evidence="2">
    <location>
        <begin position="115"/>
        <end position="209"/>
    </location>
</feature>
<dbReference type="InterPro" id="IPR016047">
    <property type="entry name" value="M23ase_b-sheet_dom"/>
</dbReference>
<dbReference type="FunFam" id="2.70.70.10:FF:000006">
    <property type="entry name" value="M23 family peptidase"/>
    <property type="match status" value="1"/>
</dbReference>
<gene>
    <name evidence="3" type="ORF">LPB140_01815</name>
</gene>
<feature type="chain" id="PRO_5012453615" evidence="1">
    <location>
        <begin position="39"/>
        <end position="235"/>
    </location>
</feature>
<organism evidence="3 4">
    <name type="scientific">Sphingorhabdus lutea</name>
    <dbReference type="NCBI Taxonomy" id="1913578"/>
    <lineage>
        <taxon>Bacteria</taxon>
        <taxon>Pseudomonadati</taxon>
        <taxon>Pseudomonadota</taxon>
        <taxon>Alphaproteobacteria</taxon>
        <taxon>Sphingomonadales</taxon>
        <taxon>Sphingomonadaceae</taxon>
        <taxon>Sphingorhabdus</taxon>
    </lineage>
</organism>
<sequence>MKSCVLAEKSSFAKSITLSFALASIFVMGTAMTSTAHANSAASASDSFRVDTNKKNETALGKSSSEFRGLFNKFETGDDSATAQVFIPSINPVESMNMTSQYGYRTDPFRGRRANHKGLDIAGPIGTPIYATADGIVGRARWVNGYGKYIELNHGNAIQTRYGHMSALNVSENERVTKGQIIGFMGSTGRSTGSHLHYEVRIAGEPVNPTAFLAASNYGLASVKDDANKGEGGPE</sequence>
<proteinExistence type="predicted"/>
<dbReference type="AlphaFoldDB" id="A0A1L3J9F3"/>
<dbReference type="STRING" id="1913578.LPB140_01815"/>
<dbReference type="Proteomes" id="UP000242561">
    <property type="component" value="Chromosome"/>
</dbReference>
<dbReference type="CDD" id="cd12797">
    <property type="entry name" value="M23_peptidase"/>
    <property type="match status" value="1"/>
</dbReference>
<feature type="signal peptide" evidence="1">
    <location>
        <begin position="1"/>
        <end position="38"/>
    </location>
</feature>
<evidence type="ECO:0000313" key="4">
    <source>
        <dbReference type="Proteomes" id="UP000242561"/>
    </source>
</evidence>
<evidence type="ECO:0000256" key="1">
    <source>
        <dbReference type="SAM" id="SignalP"/>
    </source>
</evidence>
<dbReference type="InterPro" id="IPR011055">
    <property type="entry name" value="Dup_hybrid_motif"/>
</dbReference>
<evidence type="ECO:0000313" key="3">
    <source>
        <dbReference type="EMBL" id="APG61772.1"/>
    </source>
</evidence>
<dbReference type="InterPro" id="IPR050570">
    <property type="entry name" value="Cell_wall_metabolism_enzyme"/>
</dbReference>
<evidence type="ECO:0000259" key="2">
    <source>
        <dbReference type="Pfam" id="PF01551"/>
    </source>
</evidence>
<name>A0A1L3J9F3_9SPHN</name>
<dbReference type="SUPFAM" id="SSF51261">
    <property type="entry name" value="Duplicated hybrid motif"/>
    <property type="match status" value="1"/>
</dbReference>
<protein>
    <submittedName>
        <fullName evidence="3">Peptidase M23</fullName>
    </submittedName>
</protein>
<dbReference type="PANTHER" id="PTHR21666:SF270">
    <property type="entry name" value="MUREIN HYDROLASE ACTIVATOR ENVC"/>
    <property type="match status" value="1"/>
</dbReference>